<evidence type="ECO:0000313" key="2">
    <source>
        <dbReference type="Proteomes" id="UP001499942"/>
    </source>
</evidence>
<proteinExistence type="predicted"/>
<dbReference type="Proteomes" id="UP001499942">
    <property type="component" value="Unassembled WGS sequence"/>
</dbReference>
<comment type="caution">
    <text evidence="1">The sequence shown here is derived from an EMBL/GenBank/DDBJ whole genome shotgun (WGS) entry which is preliminary data.</text>
</comment>
<accession>A0ABN3LXR3</accession>
<dbReference type="RefSeq" id="WP_344360231.1">
    <property type="nucleotide sequence ID" value="NZ_BAAASR010000015.1"/>
</dbReference>
<reference evidence="1 2" key="1">
    <citation type="journal article" date="2019" name="Int. J. Syst. Evol. Microbiol.">
        <title>The Global Catalogue of Microorganisms (GCM) 10K type strain sequencing project: providing services to taxonomists for standard genome sequencing and annotation.</title>
        <authorList>
            <consortium name="The Broad Institute Genomics Platform"/>
            <consortium name="The Broad Institute Genome Sequencing Center for Infectious Disease"/>
            <person name="Wu L."/>
            <person name="Ma J."/>
        </authorList>
    </citation>
    <scope>NUCLEOTIDE SEQUENCE [LARGE SCALE GENOMIC DNA]</scope>
    <source>
        <strain evidence="1 2">JCM 5062</strain>
    </source>
</reference>
<organism evidence="1 2">
    <name type="scientific">Streptomyces gobitricini</name>
    <dbReference type="NCBI Taxonomy" id="68211"/>
    <lineage>
        <taxon>Bacteria</taxon>
        <taxon>Bacillati</taxon>
        <taxon>Actinomycetota</taxon>
        <taxon>Actinomycetes</taxon>
        <taxon>Kitasatosporales</taxon>
        <taxon>Streptomycetaceae</taxon>
        <taxon>Streptomyces</taxon>
    </lineage>
</organism>
<gene>
    <name evidence="1" type="ORF">GCM10010393_25320</name>
</gene>
<evidence type="ECO:0008006" key="3">
    <source>
        <dbReference type="Google" id="ProtNLM"/>
    </source>
</evidence>
<evidence type="ECO:0000313" key="1">
    <source>
        <dbReference type="EMBL" id="GAA2492412.1"/>
    </source>
</evidence>
<dbReference type="EMBL" id="BAAASR010000015">
    <property type="protein sequence ID" value="GAA2492412.1"/>
    <property type="molecule type" value="Genomic_DNA"/>
</dbReference>
<name>A0ABN3LXR3_9ACTN</name>
<protein>
    <recommendedName>
        <fullName evidence="3">AI-2E family transporter</fullName>
    </recommendedName>
</protein>
<sequence length="47" mass="5053">MNRSCCGALAAVIVVWVLLGLFVSEQVFFLPLVAVALVRILIEGKHG</sequence>
<keyword evidence="2" id="KW-1185">Reference proteome</keyword>